<dbReference type="InterPro" id="IPR036236">
    <property type="entry name" value="Znf_C2H2_sf"/>
</dbReference>
<feature type="compositionally biased region" description="Polar residues" evidence="12">
    <location>
        <begin position="1"/>
        <end position="17"/>
    </location>
</feature>
<dbReference type="PANTHER" id="PTHR23233">
    <property type="entry name" value="SAL-LIKE PROTEIN"/>
    <property type="match status" value="1"/>
</dbReference>
<evidence type="ECO:0000256" key="1">
    <source>
        <dbReference type="ARBA" id="ARBA00004123"/>
    </source>
</evidence>
<dbReference type="PROSITE" id="PS50157">
    <property type="entry name" value="ZINC_FINGER_C2H2_2"/>
    <property type="match status" value="2"/>
</dbReference>
<feature type="domain" description="C2H2-type" evidence="13">
    <location>
        <begin position="102"/>
        <end position="126"/>
    </location>
</feature>
<feature type="compositionally biased region" description="Low complexity" evidence="12">
    <location>
        <begin position="25"/>
        <end position="39"/>
    </location>
</feature>
<comment type="similarity">
    <text evidence="10">Belongs to the sal C2H2-type zinc-finger protein family.</text>
</comment>
<dbReference type="EMBL" id="AMYB01000001">
    <property type="protein sequence ID" value="OAD08422.1"/>
    <property type="molecule type" value="Genomic_DNA"/>
</dbReference>
<dbReference type="FunFam" id="3.30.160.60:FF:000110">
    <property type="entry name" value="Zinc finger protein-like"/>
    <property type="match status" value="1"/>
</dbReference>
<evidence type="ECO:0000256" key="7">
    <source>
        <dbReference type="ARBA" id="ARBA00023125"/>
    </source>
</evidence>
<dbReference type="GO" id="GO:0008270">
    <property type="term" value="F:zinc ion binding"/>
    <property type="evidence" value="ECO:0007669"/>
    <property type="project" value="UniProtKB-KW"/>
</dbReference>
<dbReference type="GO" id="GO:0005634">
    <property type="term" value="C:nucleus"/>
    <property type="evidence" value="ECO:0007669"/>
    <property type="project" value="UniProtKB-SubCell"/>
</dbReference>
<feature type="domain" description="C2H2-type" evidence="13">
    <location>
        <begin position="74"/>
        <end position="101"/>
    </location>
</feature>
<dbReference type="Proteomes" id="UP000077051">
    <property type="component" value="Unassembled WGS sequence"/>
</dbReference>
<dbReference type="FunFam" id="3.30.160.60:FF:001228">
    <property type="entry name" value="Zinc finger protein 236"/>
    <property type="match status" value="1"/>
</dbReference>
<dbReference type="InterPro" id="IPR051565">
    <property type="entry name" value="Sal_C2H2-zinc-finger"/>
</dbReference>
<keyword evidence="5" id="KW-0862">Zinc</keyword>
<evidence type="ECO:0000313" key="15">
    <source>
        <dbReference type="Proteomes" id="UP000077051"/>
    </source>
</evidence>
<evidence type="ECO:0000256" key="5">
    <source>
        <dbReference type="ARBA" id="ARBA00022833"/>
    </source>
</evidence>
<dbReference type="Gene3D" id="3.30.160.60">
    <property type="entry name" value="Classic Zinc Finger"/>
    <property type="match status" value="2"/>
</dbReference>
<evidence type="ECO:0000256" key="8">
    <source>
        <dbReference type="ARBA" id="ARBA00023163"/>
    </source>
</evidence>
<gene>
    <name evidence="14" type="ORF">MUCCIDRAFT_105388</name>
</gene>
<keyword evidence="9" id="KW-0539">Nucleus</keyword>
<evidence type="ECO:0000256" key="10">
    <source>
        <dbReference type="ARBA" id="ARBA00038474"/>
    </source>
</evidence>
<evidence type="ECO:0000256" key="9">
    <source>
        <dbReference type="ARBA" id="ARBA00023242"/>
    </source>
</evidence>
<keyword evidence="15" id="KW-1185">Reference proteome</keyword>
<evidence type="ECO:0000256" key="6">
    <source>
        <dbReference type="ARBA" id="ARBA00023015"/>
    </source>
</evidence>
<name>A0A162U035_MUCCL</name>
<keyword evidence="6" id="KW-0805">Transcription regulation</keyword>
<dbReference type="GO" id="GO:0000981">
    <property type="term" value="F:DNA-binding transcription factor activity, RNA polymerase II-specific"/>
    <property type="evidence" value="ECO:0007669"/>
    <property type="project" value="TreeGrafter"/>
</dbReference>
<evidence type="ECO:0000256" key="2">
    <source>
        <dbReference type="ARBA" id="ARBA00022723"/>
    </source>
</evidence>
<comment type="subcellular location">
    <subcellularLocation>
        <location evidence="1">Nucleus</location>
    </subcellularLocation>
</comment>
<protein>
    <submittedName>
        <fullName evidence="14">C2H2-type zinc finger transcription factor</fullName>
    </submittedName>
</protein>
<evidence type="ECO:0000313" key="14">
    <source>
        <dbReference type="EMBL" id="OAD08422.1"/>
    </source>
</evidence>
<feature type="region of interest" description="Disordered" evidence="12">
    <location>
        <begin position="1"/>
        <end position="52"/>
    </location>
</feature>
<dbReference type="PANTHER" id="PTHR23233:SF84">
    <property type="entry name" value="FI23031P1"/>
    <property type="match status" value="1"/>
</dbReference>
<comment type="caution">
    <text evidence="14">The sequence shown here is derived from an EMBL/GenBank/DDBJ whole genome shotgun (WGS) entry which is preliminary data.</text>
</comment>
<evidence type="ECO:0000256" key="3">
    <source>
        <dbReference type="ARBA" id="ARBA00022737"/>
    </source>
</evidence>
<dbReference type="STRING" id="747725.A0A162U035"/>
<keyword evidence="4 11" id="KW-0863">Zinc-finger</keyword>
<organism evidence="14 15">
    <name type="scientific">Mucor lusitanicus CBS 277.49</name>
    <dbReference type="NCBI Taxonomy" id="747725"/>
    <lineage>
        <taxon>Eukaryota</taxon>
        <taxon>Fungi</taxon>
        <taxon>Fungi incertae sedis</taxon>
        <taxon>Mucoromycota</taxon>
        <taxon>Mucoromycotina</taxon>
        <taxon>Mucoromycetes</taxon>
        <taxon>Mucorales</taxon>
        <taxon>Mucorineae</taxon>
        <taxon>Mucoraceae</taxon>
        <taxon>Mucor</taxon>
    </lineage>
</organism>
<dbReference type="Pfam" id="PF00096">
    <property type="entry name" value="zf-C2H2"/>
    <property type="match status" value="2"/>
</dbReference>
<dbReference type="InterPro" id="IPR013087">
    <property type="entry name" value="Znf_C2H2_type"/>
</dbReference>
<keyword evidence="7" id="KW-0238">DNA-binding</keyword>
<reference evidence="14 15" key="1">
    <citation type="submission" date="2015-06" db="EMBL/GenBank/DDBJ databases">
        <title>Expansion of signal transduction pathways in fungi by whole-genome duplication.</title>
        <authorList>
            <consortium name="DOE Joint Genome Institute"/>
            <person name="Corrochano L.M."/>
            <person name="Kuo A."/>
            <person name="Marcet-Houben M."/>
            <person name="Polaino S."/>
            <person name="Salamov A."/>
            <person name="Villalobos J.M."/>
            <person name="Alvarez M.I."/>
            <person name="Avalos J."/>
            <person name="Benito E.P."/>
            <person name="Benoit I."/>
            <person name="Burger G."/>
            <person name="Camino L.P."/>
            <person name="Canovas D."/>
            <person name="Cerda-Olmedo E."/>
            <person name="Cheng J.-F."/>
            <person name="Dominguez A."/>
            <person name="Elias M."/>
            <person name="Eslava A.P."/>
            <person name="Glaser F."/>
            <person name="Grimwood J."/>
            <person name="Gutierrez G."/>
            <person name="Heitman J."/>
            <person name="Henrissat B."/>
            <person name="Iturriaga E.A."/>
            <person name="Lang B.F."/>
            <person name="Lavin J.L."/>
            <person name="Lee S."/>
            <person name="Li W."/>
            <person name="Lindquist E."/>
            <person name="Lopez-Garcia S."/>
            <person name="Luque E.M."/>
            <person name="Marcos A.T."/>
            <person name="Martin J."/>
            <person name="Mccluskey K."/>
            <person name="Medina H.R."/>
            <person name="Miralles-Duran A."/>
            <person name="Miyazaki A."/>
            <person name="Munoz-Torres E."/>
            <person name="Oguiza J.A."/>
            <person name="Ohm R."/>
            <person name="Olmedo M."/>
            <person name="Orejas M."/>
            <person name="Ortiz-Castellanos L."/>
            <person name="Pisabarro A.G."/>
            <person name="Rodriguez-Romero J."/>
            <person name="Ruiz-Herrera J."/>
            <person name="Ruiz-Vazquez R."/>
            <person name="Sanz C."/>
            <person name="Schackwitz W."/>
            <person name="Schmutz J."/>
            <person name="Shahriari M."/>
            <person name="Shelest E."/>
            <person name="Silva-Franco F."/>
            <person name="Soanes D."/>
            <person name="Syed K."/>
            <person name="Tagua V.G."/>
            <person name="Talbot N.J."/>
            <person name="Thon M."/>
            <person name="De Vries R.P."/>
            <person name="Wiebenga A."/>
            <person name="Yadav J.S."/>
            <person name="Braun E.L."/>
            <person name="Baker S."/>
            <person name="Garre V."/>
            <person name="Horwitz B."/>
            <person name="Torres-Martinez S."/>
            <person name="Idnurm A."/>
            <person name="Herrera-Estrella A."/>
            <person name="Gabaldon T."/>
            <person name="Grigoriev I.V."/>
        </authorList>
    </citation>
    <scope>NUCLEOTIDE SEQUENCE [LARGE SCALE GENOMIC DNA]</scope>
    <source>
        <strain evidence="14 15">CBS 277.49</strain>
    </source>
</reference>
<evidence type="ECO:0000256" key="12">
    <source>
        <dbReference type="SAM" id="MobiDB-lite"/>
    </source>
</evidence>
<dbReference type="PROSITE" id="PS00028">
    <property type="entry name" value="ZINC_FINGER_C2H2_1"/>
    <property type="match status" value="2"/>
</dbReference>
<dbReference type="SUPFAM" id="SSF57667">
    <property type="entry name" value="beta-beta-alpha zinc fingers"/>
    <property type="match status" value="1"/>
</dbReference>
<accession>A0A162U035</accession>
<sequence>MISGNQPYQPLSPQDASYSDDAVVSPSATCSYFSSSSSSLATPEPEDNDQKPRINIIEHMVSQPKSKSKPKKQYQCPQCLKSFSRPSALQTHSYTHTAEKPFQCRNFNCGRSFSVVSNLRRHFKVHQKAAVGDKLSAEDRLRCVRNLMERSSNILANKRQILPYSTVASHFYPAAYHEHRRTSYPTLPLPVPQQQQTLPPPHQYYYTLPDLNMNNEKFMMQGPHQSMLLPLAYPTATDSKVPIPWVNQFGAPTPCTPSTNSGAFSYGPDGQN</sequence>
<dbReference type="OrthoDB" id="6077919at2759"/>
<dbReference type="AlphaFoldDB" id="A0A162U035"/>
<proteinExistence type="inferred from homology"/>
<evidence type="ECO:0000256" key="4">
    <source>
        <dbReference type="ARBA" id="ARBA00022771"/>
    </source>
</evidence>
<keyword evidence="2" id="KW-0479">Metal-binding</keyword>
<evidence type="ECO:0000256" key="11">
    <source>
        <dbReference type="PROSITE-ProRule" id="PRU00042"/>
    </source>
</evidence>
<dbReference type="GO" id="GO:0000978">
    <property type="term" value="F:RNA polymerase II cis-regulatory region sequence-specific DNA binding"/>
    <property type="evidence" value="ECO:0007669"/>
    <property type="project" value="TreeGrafter"/>
</dbReference>
<keyword evidence="8" id="KW-0804">Transcription</keyword>
<keyword evidence="3" id="KW-0677">Repeat</keyword>
<dbReference type="SMART" id="SM00355">
    <property type="entry name" value="ZnF_C2H2"/>
    <property type="match status" value="2"/>
</dbReference>
<evidence type="ECO:0000259" key="13">
    <source>
        <dbReference type="PROSITE" id="PS50157"/>
    </source>
</evidence>
<dbReference type="VEuPathDB" id="FungiDB:MUCCIDRAFT_105388"/>